<sequence>MDDYADHHTPNRARRADPEAMLPIDPDTYVSDAPVSGPAQPIHLQWRYIGLVAAGGTMGTAAREAISLAIPPLAGIPVAIFLINIAGALFLGALLESLARRGPDEARRRTLRLLLGTGFAGGFTTYSALATDTGFLLVGGQLWAGAVYAVVTVVVGAVATLTGIGLAAGHHRRQLAAAGGDR</sequence>
<evidence type="ECO:0000256" key="2">
    <source>
        <dbReference type="ARBA" id="ARBA00022475"/>
    </source>
</evidence>
<dbReference type="Proteomes" id="UP000189735">
    <property type="component" value="Unassembled WGS sequence"/>
</dbReference>
<keyword evidence="5 10" id="KW-0472">Membrane</keyword>
<feature type="compositionally biased region" description="Basic and acidic residues" evidence="11">
    <location>
        <begin position="1"/>
        <end position="18"/>
    </location>
</feature>
<feature type="binding site" evidence="10">
    <location>
        <position position="124"/>
    </location>
    <ligand>
        <name>Na(+)</name>
        <dbReference type="ChEBI" id="CHEBI:29101"/>
        <note>structural</note>
    </ligand>
</feature>
<name>A0A1T4Y1F1_9MICO</name>
<dbReference type="Pfam" id="PF02537">
    <property type="entry name" value="CRCB"/>
    <property type="match status" value="1"/>
</dbReference>
<comment type="function">
    <text evidence="9 10">Fluoride-specific ion channel. Important for reducing fluoride concentration in the cell, thus reducing its toxicity.</text>
</comment>
<feature type="transmembrane region" description="Helical" evidence="10">
    <location>
        <begin position="142"/>
        <end position="168"/>
    </location>
</feature>
<dbReference type="HAMAP" id="MF_00454">
    <property type="entry name" value="FluC"/>
    <property type="match status" value="1"/>
</dbReference>
<evidence type="ECO:0000256" key="11">
    <source>
        <dbReference type="SAM" id="MobiDB-lite"/>
    </source>
</evidence>
<dbReference type="InterPro" id="IPR003691">
    <property type="entry name" value="FluC"/>
</dbReference>
<keyword evidence="10" id="KW-0915">Sodium</keyword>
<dbReference type="EMBL" id="FUYG01000005">
    <property type="protein sequence ID" value="SKA95622.1"/>
    <property type="molecule type" value="Genomic_DNA"/>
</dbReference>
<dbReference type="AlphaFoldDB" id="A0A1T4Y1F1"/>
<comment type="activity regulation">
    <text evidence="10">Na(+) is not transported, but it plays an essential structural role and its presence is essential for fluoride channel function.</text>
</comment>
<keyword evidence="3 10" id="KW-0812">Transmembrane</keyword>
<evidence type="ECO:0000313" key="12">
    <source>
        <dbReference type="EMBL" id="SKA95622.1"/>
    </source>
</evidence>
<keyword evidence="4 10" id="KW-1133">Transmembrane helix</keyword>
<keyword evidence="10" id="KW-0813">Transport</keyword>
<organism evidence="12 13">
    <name type="scientific">Agreia bicolorata</name>
    <dbReference type="NCBI Taxonomy" id="110935"/>
    <lineage>
        <taxon>Bacteria</taxon>
        <taxon>Bacillati</taxon>
        <taxon>Actinomycetota</taxon>
        <taxon>Actinomycetes</taxon>
        <taxon>Micrococcales</taxon>
        <taxon>Microbacteriaceae</taxon>
        <taxon>Agreia</taxon>
    </lineage>
</organism>
<comment type="subcellular location">
    <subcellularLocation>
        <location evidence="1 10">Cell membrane</location>
        <topology evidence="1 10">Multi-pass membrane protein</topology>
    </subcellularLocation>
</comment>
<dbReference type="PANTHER" id="PTHR28259:SF1">
    <property type="entry name" value="FLUORIDE EXPORT PROTEIN 1-RELATED"/>
    <property type="match status" value="1"/>
</dbReference>
<dbReference type="GO" id="GO:0046872">
    <property type="term" value="F:metal ion binding"/>
    <property type="evidence" value="ECO:0007669"/>
    <property type="project" value="UniProtKB-KW"/>
</dbReference>
<evidence type="ECO:0000256" key="6">
    <source>
        <dbReference type="ARBA" id="ARBA00023303"/>
    </source>
</evidence>
<evidence type="ECO:0000256" key="3">
    <source>
        <dbReference type="ARBA" id="ARBA00022692"/>
    </source>
</evidence>
<dbReference type="GO" id="GO:0062054">
    <property type="term" value="F:fluoride channel activity"/>
    <property type="evidence" value="ECO:0007669"/>
    <property type="project" value="UniProtKB-UniRule"/>
</dbReference>
<dbReference type="RefSeq" id="WP_338010804.1">
    <property type="nucleotide sequence ID" value="NZ_FUYG01000005.1"/>
</dbReference>
<feature type="region of interest" description="Disordered" evidence="11">
    <location>
        <begin position="1"/>
        <end position="20"/>
    </location>
</feature>
<keyword evidence="10" id="KW-0479">Metal-binding</keyword>
<proteinExistence type="inferred from homology"/>
<dbReference type="GO" id="GO:0005886">
    <property type="term" value="C:plasma membrane"/>
    <property type="evidence" value="ECO:0007669"/>
    <property type="project" value="UniProtKB-SubCell"/>
</dbReference>
<keyword evidence="10" id="KW-0406">Ion transport</keyword>
<evidence type="ECO:0000256" key="5">
    <source>
        <dbReference type="ARBA" id="ARBA00023136"/>
    </source>
</evidence>
<reference evidence="13" key="1">
    <citation type="submission" date="2017-02" db="EMBL/GenBank/DDBJ databases">
        <authorList>
            <person name="Varghese N."/>
            <person name="Submissions S."/>
        </authorList>
    </citation>
    <scope>NUCLEOTIDE SEQUENCE [LARGE SCALE GENOMIC DNA]</scope>
    <source>
        <strain evidence="13">VKM Ac-2052</strain>
    </source>
</reference>
<keyword evidence="6 10" id="KW-0407">Ion channel</keyword>
<dbReference type="GO" id="GO:0140114">
    <property type="term" value="P:cellular detoxification of fluoride"/>
    <property type="evidence" value="ECO:0007669"/>
    <property type="project" value="UniProtKB-UniRule"/>
</dbReference>
<evidence type="ECO:0000256" key="9">
    <source>
        <dbReference type="ARBA" id="ARBA00049940"/>
    </source>
</evidence>
<dbReference type="PANTHER" id="PTHR28259">
    <property type="entry name" value="FLUORIDE EXPORT PROTEIN 1-RELATED"/>
    <property type="match status" value="1"/>
</dbReference>
<comment type="similarity">
    <text evidence="7 10">Belongs to the fluoride channel Fluc/FEX (TC 1.A.43) family.</text>
</comment>
<feature type="transmembrane region" description="Helical" evidence="10">
    <location>
        <begin position="76"/>
        <end position="99"/>
    </location>
</feature>
<keyword evidence="2 10" id="KW-1003">Cell membrane</keyword>
<evidence type="ECO:0000256" key="7">
    <source>
        <dbReference type="ARBA" id="ARBA00035120"/>
    </source>
</evidence>
<evidence type="ECO:0000256" key="1">
    <source>
        <dbReference type="ARBA" id="ARBA00004651"/>
    </source>
</evidence>
<feature type="transmembrane region" description="Helical" evidence="10">
    <location>
        <begin position="111"/>
        <end position="130"/>
    </location>
</feature>
<evidence type="ECO:0000313" key="13">
    <source>
        <dbReference type="Proteomes" id="UP000189735"/>
    </source>
</evidence>
<evidence type="ECO:0000256" key="4">
    <source>
        <dbReference type="ARBA" id="ARBA00022989"/>
    </source>
</evidence>
<accession>A0A1T4Y1F1</accession>
<protein>
    <recommendedName>
        <fullName evidence="10">Fluoride-specific ion channel FluC</fullName>
    </recommendedName>
</protein>
<evidence type="ECO:0000256" key="8">
    <source>
        <dbReference type="ARBA" id="ARBA00035585"/>
    </source>
</evidence>
<feature type="binding site" evidence="10">
    <location>
        <position position="121"/>
    </location>
    <ligand>
        <name>Na(+)</name>
        <dbReference type="ChEBI" id="CHEBI:29101"/>
        <note>structural</note>
    </ligand>
</feature>
<gene>
    <name evidence="10" type="primary">fluC</name>
    <name evidence="10" type="synonym">crcB</name>
    <name evidence="12" type="ORF">SAMN06295879_2045</name>
</gene>
<comment type="catalytic activity">
    <reaction evidence="8">
        <text>fluoride(in) = fluoride(out)</text>
        <dbReference type="Rhea" id="RHEA:76159"/>
        <dbReference type="ChEBI" id="CHEBI:17051"/>
    </reaction>
    <physiologicalReaction direction="left-to-right" evidence="8">
        <dbReference type="Rhea" id="RHEA:76160"/>
    </physiologicalReaction>
</comment>
<evidence type="ECO:0000256" key="10">
    <source>
        <dbReference type="HAMAP-Rule" id="MF_00454"/>
    </source>
</evidence>